<dbReference type="AlphaFoldDB" id="E3IWN1"/>
<keyword evidence="6" id="KW-1185">Reference proteome</keyword>
<evidence type="ECO:0000259" key="4">
    <source>
        <dbReference type="Pfam" id="PF08242"/>
    </source>
</evidence>
<accession>E3IWN1</accession>
<dbReference type="KEGG" id="fri:FraEuI1c_3352"/>
<dbReference type="OrthoDB" id="3366024at2"/>
<evidence type="ECO:0000313" key="5">
    <source>
        <dbReference type="EMBL" id="ADP81361.1"/>
    </source>
</evidence>
<dbReference type="GO" id="GO:0032259">
    <property type="term" value="P:methylation"/>
    <property type="evidence" value="ECO:0007669"/>
    <property type="project" value="UniProtKB-KW"/>
</dbReference>
<reference evidence="5 6" key="1">
    <citation type="submission" date="2010-10" db="EMBL/GenBank/DDBJ databases">
        <title>Complete sequence of Frankia sp. EuI1c.</title>
        <authorList>
            <consortium name="US DOE Joint Genome Institute"/>
            <person name="Lucas S."/>
            <person name="Copeland A."/>
            <person name="Lapidus A."/>
            <person name="Cheng J.-F."/>
            <person name="Bruce D."/>
            <person name="Goodwin L."/>
            <person name="Pitluck S."/>
            <person name="Chertkov O."/>
            <person name="Detter J.C."/>
            <person name="Han C."/>
            <person name="Tapia R."/>
            <person name="Land M."/>
            <person name="Hauser L."/>
            <person name="Jeffries C."/>
            <person name="Kyrpides N."/>
            <person name="Ivanova N."/>
            <person name="Mikhailova N."/>
            <person name="Beauchemin N."/>
            <person name="Sen A."/>
            <person name="Sur S.A."/>
            <person name="Gtari M."/>
            <person name="Wall L."/>
            <person name="Tisa L."/>
            <person name="Woyke T."/>
        </authorList>
    </citation>
    <scope>NUCLEOTIDE SEQUENCE [LARGE SCALE GENOMIC DNA]</scope>
    <source>
        <strain evidence="6">DSM 45817 / CECT 9037 / EuI1c</strain>
    </source>
</reference>
<feature type="domain" description="Methyltransferase type 12" evidence="4">
    <location>
        <begin position="58"/>
        <end position="156"/>
    </location>
</feature>
<dbReference type="Gene3D" id="3.40.50.150">
    <property type="entry name" value="Vaccinia Virus protein VP39"/>
    <property type="match status" value="1"/>
</dbReference>
<dbReference type="STRING" id="298654.FraEuI1c_3352"/>
<evidence type="ECO:0000256" key="3">
    <source>
        <dbReference type="ARBA" id="ARBA00022691"/>
    </source>
</evidence>
<sequence length="276" mass="29404">MTAPGARPNDNSWVRGAVDRALAPGYQAHTATLRGAVRQRLVTRALLTHLPTPPGRILDVGGGEGTQARALARLGYEVTICDPDPEMLRQADERLSGADAAVRDRITLVHGDGHDAASLVGGGWDGVLCHGVLMYLTDPAALLHVLADVTGAGGVISVVGKNATALALRAGLQGRWRDTLSLLDEEPRAAAGTVTEIGNLGVPSRGDDPHQIRDLLSAAGTEPLAWYGIRVLTDHLGDTPPGPDLDTVVEAEWRAGERDPYRQVARLYHLIHRRRP</sequence>
<evidence type="ECO:0000313" key="6">
    <source>
        <dbReference type="Proteomes" id="UP000002484"/>
    </source>
</evidence>
<proteinExistence type="predicted"/>
<protein>
    <submittedName>
        <fullName evidence="5">Methyltransferase type 12</fullName>
    </submittedName>
</protein>
<dbReference type="GO" id="GO:0008168">
    <property type="term" value="F:methyltransferase activity"/>
    <property type="evidence" value="ECO:0007669"/>
    <property type="project" value="UniProtKB-KW"/>
</dbReference>
<keyword evidence="1 5" id="KW-0489">Methyltransferase</keyword>
<dbReference type="EMBL" id="CP002299">
    <property type="protein sequence ID" value="ADP81361.1"/>
    <property type="molecule type" value="Genomic_DNA"/>
</dbReference>
<dbReference type="Pfam" id="PF08242">
    <property type="entry name" value="Methyltransf_12"/>
    <property type="match status" value="1"/>
</dbReference>
<gene>
    <name evidence="5" type="ordered locus">FraEuI1c_3352</name>
</gene>
<evidence type="ECO:0000256" key="2">
    <source>
        <dbReference type="ARBA" id="ARBA00022679"/>
    </source>
</evidence>
<name>E3IWN1_PSEI1</name>
<dbReference type="PANTHER" id="PTHR43464">
    <property type="entry name" value="METHYLTRANSFERASE"/>
    <property type="match status" value="1"/>
</dbReference>
<dbReference type="Proteomes" id="UP000002484">
    <property type="component" value="Chromosome"/>
</dbReference>
<keyword evidence="2 5" id="KW-0808">Transferase</keyword>
<dbReference type="CDD" id="cd02440">
    <property type="entry name" value="AdoMet_MTases"/>
    <property type="match status" value="1"/>
</dbReference>
<dbReference type="PANTHER" id="PTHR43464:SF19">
    <property type="entry name" value="UBIQUINONE BIOSYNTHESIS O-METHYLTRANSFERASE, MITOCHONDRIAL"/>
    <property type="match status" value="1"/>
</dbReference>
<dbReference type="InterPro" id="IPR013217">
    <property type="entry name" value="Methyltransf_12"/>
</dbReference>
<dbReference type="eggNOG" id="COG2227">
    <property type="taxonomic scope" value="Bacteria"/>
</dbReference>
<dbReference type="RefSeq" id="WP_013424479.1">
    <property type="nucleotide sequence ID" value="NC_014666.1"/>
</dbReference>
<evidence type="ECO:0000256" key="1">
    <source>
        <dbReference type="ARBA" id="ARBA00022603"/>
    </source>
</evidence>
<organism evidence="5 6">
    <name type="scientific">Pseudofrankia inefficax (strain DSM 45817 / CECT 9037 / DDB 130130 / EuI1c)</name>
    <name type="common">Frankia inefficax</name>
    <dbReference type="NCBI Taxonomy" id="298654"/>
    <lineage>
        <taxon>Bacteria</taxon>
        <taxon>Bacillati</taxon>
        <taxon>Actinomycetota</taxon>
        <taxon>Actinomycetes</taxon>
        <taxon>Frankiales</taxon>
        <taxon>Frankiaceae</taxon>
        <taxon>Pseudofrankia</taxon>
    </lineage>
</organism>
<dbReference type="SUPFAM" id="SSF53335">
    <property type="entry name" value="S-adenosyl-L-methionine-dependent methyltransferases"/>
    <property type="match status" value="1"/>
</dbReference>
<dbReference type="HOGENOM" id="CLU_061533_1_0_11"/>
<dbReference type="InterPro" id="IPR029063">
    <property type="entry name" value="SAM-dependent_MTases_sf"/>
</dbReference>
<keyword evidence="3" id="KW-0949">S-adenosyl-L-methionine</keyword>
<dbReference type="InParanoid" id="E3IWN1"/>